<dbReference type="EMBL" id="JAFVMH010000001">
    <property type="protein sequence ID" value="MBO1324026.1"/>
    <property type="molecule type" value="Genomic_DNA"/>
</dbReference>
<accession>A0A939KQR7</accession>
<dbReference type="InterPro" id="IPR036318">
    <property type="entry name" value="FAD-bd_PCMH-like_sf"/>
</dbReference>
<keyword evidence="4" id="KW-1185">Reference proteome</keyword>
<dbReference type="InterPro" id="IPR016166">
    <property type="entry name" value="FAD-bd_PCMH"/>
</dbReference>
<comment type="caution">
    <text evidence="3">The sequence shown here is derived from an EMBL/GenBank/DDBJ whole genome shotgun (WGS) entry which is preliminary data.</text>
</comment>
<dbReference type="RefSeq" id="WP_207844689.1">
    <property type="nucleotide sequence ID" value="NZ_JAFVMH010000001.1"/>
</dbReference>
<dbReference type="Gene3D" id="3.30.465.10">
    <property type="match status" value="1"/>
</dbReference>
<sequence>MTRARTRLDYTSWGRVVRVPHEVVIPGFLDELPACVHAGQKTPLLAVGMRRSYGDSVINNGNLLIDMTGLDRLMAFDDTTGVLRCEAGATIDEILQVTVPRGWFLPTTPGTRFVTLGGAVANDVHGKNHHRVGSMGCSVRSLTLLRTDTGPQRLYPGDPLFHATIGGLGLTGVIADVELALTPIGSAFLDVERIPYGNIGEFFSIARESTDGFEHTVSWIDCANGGHALGRGIFQRANWCHDGVLEPHRGKGGLAMPFDLPARTLNSTTIRLFNTLYNRLQQCGPHIQRTHYAPFFYPLDSIRNWNRMYGATGLYQYQCVIPMASARHVVEDLVRVIAASGAGSFLAVLKTFGSLSAGGYLSFPMEGATLALDFANRGAETLHLMARLDQIVAEAGGRLYAAKDGRMPAPMFQSGYPDWTRMQELKDPATSSDFWRRVSY</sequence>
<dbReference type="PANTHER" id="PTHR43762">
    <property type="entry name" value="L-GULONOLACTONE OXIDASE"/>
    <property type="match status" value="1"/>
</dbReference>
<evidence type="ECO:0000259" key="2">
    <source>
        <dbReference type="PROSITE" id="PS51387"/>
    </source>
</evidence>
<evidence type="ECO:0000313" key="4">
    <source>
        <dbReference type="Proteomes" id="UP000664073"/>
    </source>
</evidence>
<dbReference type="GO" id="GO:0071949">
    <property type="term" value="F:FAD binding"/>
    <property type="evidence" value="ECO:0007669"/>
    <property type="project" value="InterPro"/>
</dbReference>
<dbReference type="AlphaFoldDB" id="A0A939KQR7"/>
<dbReference type="InterPro" id="IPR006094">
    <property type="entry name" value="Oxid_FAD_bind_N"/>
</dbReference>
<dbReference type="InterPro" id="IPR010031">
    <property type="entry name" value="FAD_lactone_oxidase-like"/>
</dbReference>
<dbReference type="SUPFAM" id="SSF56176">
    <property type="entry name" value="FAD-binding/transporter-associated domain-like"/>
    <property type="match status" value="1"/>
</dbReference>
<evidence type="ECO:0000313" key="3">
    <source>
        <dbReference type="EMBL" id="MBO1324026.1"/>
    </source>
</evidence>
<dbReference type="PROSITE" id="PS51387">
    <property type="entry name" value="FAD_PCMH"/>
    <property type="match status" value="1"/>
</dbReference>
<dbReference type="PANTHER" id="PTHR43762:SF1">
    <property type="entry name" value="D-ARABINONO-1,4-LACTONE OXIDASE"/>
    <property type="match status" value="1"/>
</dbReference>
<dbReference type="Proteomes" id="UP000664073">
    <property type="component" value="Unassembled WGS sequence"/>
</dbReference>
<reference evidence="3" key="1">
    <citation type="submission" date="2021-03" db="EMBL/GenBank/DDBJ databases">
        <title>The complete genome sequence of Acetobacter sp. TBRC 12339.</title>
        <authorList>
            <person name="Charoenyingcharoen P."/>
            <person name="Yukphan P."/>
        </authorList>
    </citation>
    <scope>NUCLEOTIDE SEQUENCE</scope>
    <source>
        <strain evidence="3">TBRC 12339</strain>
    </source>
</reference>
<protein>
    <submittedName>
        <fullName evidence="3">FAD-binding oxidoreductase</fullName>
    </submittedName>
</protein>
<feature type="domain" description="FAD-binding PCMH-type" evidence="2">
    <location>
        <begin position="16"/>
        <end position="184"/>
    </location>
</feature>
<evidence type="ECO:0000256" key="1">
    <source>
        <dbReference type="ARBA" id="ARBA00022827"/>
    </source>
</evidence>
<dbReference type="Pfam" id="PF01565">
    <property type="entry name" value="FAD_binding_4"/>
    <property type="match status" value="1"/>
</dbReference>
<keyword evidence="1" id="KW-0285">Flavoprotein</keyword>
<organism evidence="3 4">
    <name type="scientific">Acetobacter garciniae</name>
    <dbReference type="NCBI Taxonomy" id="2817435"/>
    <lineage>
        <taxon>Bacteria</taxon>
        <taxon>Pseudomonadati</taxon>
        <taxon>Pseudomonadota</taxon>
        <taxon>Alphaproteobacteria</taxon>
        <taxon>Acetobacterales</taxon>
        <taxon>Acetobacteraceae</taxon>
        <taxon>Acetobacter</taxon>
    </lineage>
</organism>
<gene>
    <name evidence="3" type="ORF">J2D77_02495</name>
</gene>
<dbReference type="InterPro" id="IPR016169">
    <property type="entry name" value="FAD-bd_PCMH_sub2"/>
</dbReference>
<name>A0A939KQR7_9PROT</name>
<dbReference type="GO" id="GO:0003885">
    <property type="term" value="F:D-arabinono-1,4-lactone oxidase activity"/>
    <property type="evidence" value="ECO:0007669"/>
    <property type="project" value="TreeGrafter"/>
</dbReference>
<keyword evidence="1" id="KW-0274">FAD</keyword>
<proteinExistence type="predicted"/>